<name>A0ABR1JEZ0_9AGAR</name>
<dbReference type="EMBL" id="JBANRG010000020">
    <property type="protein sequence ID" value="KAK7457117.1"/>
    <property type="molecule type" value="Genomic_DNA"/>
</dbReference>
<evidence type="ECO:0008006" key="3">
    <source>
        <dbReference type="Google" id="ProtNLM"/>
    </source>
</evidence>
<dbReference type="Gene3D" id="1.20.1280.50">
    <property type="match status" value="1"/>
</dbReference>
<comment type="caution">
    <text evidence="1">The sequence shown here is derived from an EMBL/GenBank/DDBJ whole genome shotgun (WGS) entry which is preliminary data.</text>
</comment>
<reference evidence="1 2" key="1">
    <citation type="submission" date="2024-01" db="EMBL/GenBank/DDBJ databases">
        <title>A draft genome for the cacao thread blight pathogen Marasmiellus scandens.</title>
        <authorList>
            <person name="Baruah I.K."/>
            <person name="Leung J."/>
            <person name="Bukari Y."/>
            <person name="Amoako-Attah I."/>
            <person name="Meinhardt L.W."/>
            <person name="Bailey B.A."/>
            <person name="Cohen S.P."/>
        </authorList>
    </citation>
    <scope>NUCLEOTIDE SEQUENCE [LARGE SCALE GENOMIC DNA]</scope>
    <source>
        <strain evidence="1 2">GH-19</strain>
    </source>
</reference>
<gene>
    <name evidence="1" type="ORF">VKT23_010417</name>
</gene>
<accession>A0ABR1JEZ0</accession>
<keyword evidence="2" id="KW-1185">Reference proteome</keyword>
<organism evidence="1 2">
    <name type="scientific">Marasmiellus scandens</name>
    <dbReference type="NCBI Taxonomy" id="2682957"/>
    <lineage>
        <taxon>Eukaryota</taxon>
        <taxon>Fungi</taxon>
        <taxon>Dikarya</taxon>
        <taxon>Basidiomycota</taxon>
        <taxon>Agaricomycotina</taxon>
        <taxon>Agaricomycetes</taxon>
        <taxon>Agaricomycetidae</taxon>
        <taxon>Agaricales</taxon>
        <taxon>Marasmiineae</taxon>
        <taxon>Omphalotaceae</taxon>
        <taxon>Marasmiellus</taxon>
    </lineage>
</organism>
<proteinExistence type="predicted"/>
<evidence type="ECO:0000313" key="2">
    <source>
        <dbReference type="Proteomes" id="UP001498398"/>
    </source>
</evidence>
<protein>
    <recommendedName>
        <fullName evidence="3">F-box domain-containing protein</fullName>
    </recommendedName>
</protein>
<sequence>MSCQQTQLFQPRVTQFDVESLLNSIRSSTSDVEPDLRHAISEAEKDIFDYEKIIEDLEKLVLSMKGKRDQLKQYTRDCRHRLPALILERLPPEILAAIFLFYQDVQNTGKDGPFREPIADPEPLPLSKWGSTSKGLTTLTLGSVCSRWRNACISTPRLWSRFSIALVANDRDAQHVHDILNLYLSRSERHPLFFDIVINDDPADGGRRIQDHTPNLQLLVDNCYRWCSTSWKITCPNLSTKALLSARKDLPLLRGLQIKETPGNDGPTIFSGAPALSCMGLGSQDTALLSTLSLDGPSWIELYGIITTLTLPSLKNLSLSDKGSSGSFPESDTFGAAFSSFLSRSKCTITTFKFTDLHSRTGLTSVLDMLQQVPTITELTLSERREESWPNQHHLPNVMTDLTQLLRAPETDGRVALPNLRKLRVEVDWNNKKFHHLRFLDLVASRSTCQCTELERLESLTIVLRCRSPDYTTHYVGGLLEEDMQSKLPGLSKSEVLVGLYDA</sequence>
<evidence type="ECO:0000313" key="1">
    <source>
        <dbReference type="EMBL" id="KAK7457117.1"/>
    </source>
</evidence>
<dbReference type="Proteomes" id="UP001498398">
    <property type="component" value="Unassembled WGS sequence"/>
</dbReference>